<dbReference type="Gene3D" id="1.25.40.20">
    <property type="entry name" value="Ankyrin repeat-containing domain"/>
    <property type="match status" value="2"/>
</dbReference>
<feature type="compositionally biased region" description="Pro residues" evidence="4">
    <location>
        <begin position="366"/>
        <end position="386"/>
    </location>
</feature>
<dbReference type="Proteomes" id="UP000193986">
    <property type="component" value="Unassembled WGS sequence"/>
</dbReference>
<accession>A0A1Y2BFW2</accession>
<dbReference type="Pfam" id="PF12796">
    <property type="entry name" value="Ank_2"/>
    <property type="match status" value="1"/>
</dbReference>
<comment type="caution">
    <text evidence="5">The sequence shown here is derived from an EMBL/GenBank/DDBJ whole genome shotgun (WGS) entry which is preliminary data.</text>
</comment>
<reference evidence="5 6" key="1">
    <citation type="submission" date="2016-07" db="EMBL/GenBank/DDBJ databases">
        <title>Pervasive Adenine N6-methylation of Active Genes in Fungi.</title>
        <authorList>
            <consortium name="DOE Joint Genome Institute"/>
            <person name="Mondo S.J."/>
            <person name="Dannebaum R.O."/>
            <person name="Kuo R.C."/>
            <person name="Labutti K."/>
            <person name="Haridas S."/>
            <person name="Kuo A."/>
            <person name="Salamov A."/>
            <person name="Ahrendt S.R."/>
            <person name="Lipzen A."/>
            <person name="Sullivan W."/>
            <person name="Andreopoulos W.B."/>
            <person name="Clum A."/>
            <person name="Lindquist E."/>
            <person name="Daum C."/>
            <person name="Ramamoorthy G.K."/>
            <person name="Gryganskyi A."/>
            <person name="Culley D."/>
            <person name="Magnuson J.K."/>
            <person name="James T.Y."/>
            <person name="O'Malley M.A."/>
            <person name="Stajich J.E."/>
            <person name="Spatafora J.W."/>
            <person name="Visel A."/>
            <person name="Grigoriev I.V."/>
        </authorList>
    </citation>
    <scope>NUCLEOTIDE SEQUENCE [LARGE SCALE GENOMIC DNA]</scope>
    <source>
        <strain evidence="5 6">68-887.2</strain>
    </source>
</reference>
<keyword evidence="6" id="KW-1185">Reference proteome</keyword>
<dbReference type="SMART" id="SM00248">
    <property type="entry name" value="ANK"/>
    <property type="match status" value="3"/>
</dbReference>
<protein>
    <submittedName>
        <fullName evidence="5">Ankyrin repeat-containing domain protein</fullName>
    </submittedName>
</protein>
<feature type="compositionally biased region" description="Polar residues" evidence="4">
    <location>
        <begin position="387"/>
        <end position="418"/>
    </location>
</feature>
<name>A0A1Y2BFW2_9TREE</name>
<evidence type="ECO:0000256" key="3">
    <source>
        <dbReference type="PROSITE-ProRule" id="PRU00023"/>
    </source>
</evidence>
<dbReference type="OrthoDB" id="341259at2759"/>
<keyword evidence="2 3" id="KW-0040">ANK repeat</keyword>
<dbReference type="InterPro" id="IPR002110">
    <property type="entry name" value="Ankyrin_rpt"/>
</dbReference>
<evidence type="ECO:0000313" key="5">
    <source>
        <dbReference type="EMBL" id="ORY33692.1"/>
    </source>
</evidence>
<evidence type="ECO:0000256" key="2">
    <source>
        <dbReference type="ARBA" id="ARBA00023043"/>
    </source>
</evidence>
<proteinExistence type="predicted"/>
<dbReference type="SUPFAM" id="SSF48403">
    <property type="entry name" value="Ankyrin repeat"/>
    <property type="match status" value="1"/>
</dbReference>
<feature type="compositionally biased region" description="Low complexity" evidence="4">
    <location>
        <begin position="300"/>
        <end position="324"/>
    </location>
</feature>
<sequence length="479" mass="51657">MTTAAKTHSLRRPPGPGPKLQITRDPSLRVREAVRDNNVIALTRLQHKTDLRNTDHNRLTSMSWAAIEGSLEVFEWLLLDYGHDDQELSRDADNNTILHLLASIPSPPTLSPHSYLLLSSPSFPPRASTRSIAEQTTISLRMTQLYHTLFPFLLDWSNSGGKTALHVAAQAGNAAFIQLLCDFGADVDLTDLQGNTPLHYASAWGHIETMRVLLDRGCQYSARNFEGFMASDFAYSNTAMASLQRMAREVFEERQTRKREYRGEVRAATAAAAADNISSGGLAGLGAGERFRSASVSTAASASGSNISSNPGVTSGSGSNVSSNYYRPSEVSRPSYYNEPHYSDRPGPPSRRPSDSVVPIQTYPLSEPPSKPTSPGPPRLVIPRQPPSSSTSAGRPQMPSHRSPSLPASGSPRPSANSAGPPILGEPINRALQGSPGSLNMRRANSTQLVPNMNSGALGPNDMGIRRAESGTDNRGFMM</sequence>
<dbReference type="InterPro" id="IPR036770">
    <property type="entry name" value="Ankyrin_rpt-contain_sf"/>
</dbReference>
<dbReference type="AlphaFoldDB" id="A0A1Y2BFW2"/>
<feature type="region of interest" description="Disordered" evidence="4">
    <location>
        <begin position="1"/>
        <end position="22"/>
    </location>
</feature>
<evidence type="ECO:0000313" key="6">
    <source>
        <dbReference type="Proteomes" id="UP000193986"/>
    </source>
</evidence>
<dbReference type="PROSITE" id="PS50088">
    <property type="entry name" value="ANK_REPEAT"/>
    <property type="match status" value="2"/>
</dbReference>
<gene>
    <name evidence="5" type="ORF">BCR39DRAFT_263349</name>
</gene>
<dbReference type="STRING" id="71784.A0A1Y2BFW2"/>
<feature type="repeat" description="ANK" evidence="3">
    <location>
        <begin position="193"/>
        <end position="225"/>
    </location>
</feature>
<evidence type="ECO:0000256" key="1">
    <source>
        <dbReference type="ARBA" id="ARBA00022737"/>
    </source>
</evidence>
<dbReference type="InParanoid" id="A0A1Y2BFW2"/>
<feature type="region of interest" description="Disordered" evidence="4">
    <location>
        <begin position="300"/>
        <end position="479"/>
    </location>
</feature>
<dbReference type="PROSITE" id="PS50297">
    <property type="entry name" value="ANK_REP_REGION"/>
    <property type="match status" value="2"/>
</dbReference>
<dbReference type="EMBL" id="MCFC01000005">
    <property type="protein sequence ID" value="ORY33692.1"/>
    <property type="molecule type" value="Genomic_DNA"/>
</dbReference>
<keyword evidence="1" id="KW-0677">Repeat</keyword>
<feature type="repeat" description="ANK" evidence="3">
    <location>
        <begin position="160"/>
        <end position="192"/>
    </location>
</feature>
<evidence type="ECO:0000256" key="4">
    <source>
        <dbReference type="SAM" id="MobiDB-lite"/>
    </source>
</evidence>
<dbReference type="PANTHER" id="PTHR24171">
    <property type="entry name" value="ANKYRIN REPEAT DOMAIN-CONTAINING PROTEIN 39-RELATED"/>
    <property type="match status" value="1"/>
</dbReference>
<organism evidence="5 6">
    <name type="scientific">Naematelia encephala</name>
    <dbReference type="NCBI Taxonomy" id="71784"/>
    <lineage>
        <taxon>Eukaryota</taxon>
        <taxon>Fungi</taxon>
        <taxon>Dikarya</taxon>
        <taxon>Basidiomycota</taxon>
        <taxon>Agaricomycotina</taxon>
        <taxon>Tremellomycetes</taxon>
        <taxon>Tremellales</taxon>
        <taxon>Naemateliaceae</taxon>
        <taxon>Naematelia</taxon>
    </lineage>
</organism>
<feature type="compositionally biased region" description="Polar residues" evidence="4">
    <location>
        <begin position="435"/>
        <end position="455"/>
    </location>
</feature>